<accession>A0A6A7BYL3</accession>
<feature type="compositionally biased region" description="Polar residues" evidence="1">
    <location>
        <begin position="78"/>
        <end position="95"/>
    </location>
</feature>
<feature type="compositionally biased region" description="Low complexity" evidence="1">
    <location>
        <begin position="18"/>
        <end position="29"/>
    </location>
</feature>
<evidence type="ECO:0000256" key="1">
    <source>
        <dbReference type="SAM" id="MobiDB-lite"/>
    </source>
</evidence>
<name>A0A6A7BYL3_9PEZI</name>
<dbReference type="Proteomes" id="UP000799421">
    <property type="component" value="Unassembled WGS sequence"/>
</dbReference>
<organism evidence="2 3">
    <name type="scientific">Piedraia hortae CBS 480.64</name>
    <dbReference type="NCBI Taxonomy" id="1314780"/>
    <lineage>
        <taxon>Eukaryota</taxon>
        <taxon>Fungi</taxon>
        <taxon>Dikarya</taxon>
        <taxon>Ascomycota</taxon>
        <taxon>Pezizomycotina</taxon>
        <taxon>Dothideomycetes</taxon>
        <taxon>Dothideomycetidae</taxon>
        <taxon>Capnodiales</taxon>
        <taxon>Piedraiaceae</taxon>
        <taxon>Piedraia</taxon>
    </lineage>
</organism>
<dbReference type="AlphaFoldDB" id="A0A6A7BYL3"/>
<gene>
    <name evidence="2" type="ORF">K470DRAFT_258159</name>
</gene>
<feature type="compositionally biased region" description="Basic residues" evidence="1">
    <location>
        <begin position="1"/>
        <end position="15"/>
    </location>
</feature>
<feature type="region of interest" description="Disordered" evidence="1">
    <location>
        <begin position="78"/>
        <end position="171"/>
    </location>
</feature>
<sequence>MPLRQRAKAFFHRRSRTDSSSSKPSCSGSNRDRWPSNVYKPGEPMPPPKYRRPPHKEHWENLERFTFDDSWRRKSFQSQYSPMGTRLPSRQNSILGRSVGDSDGPSRTASITGEDGFGVGDRRQRRRDLGFGGTRLSAEPEVEGDDDVGNVGLSRAQSREGPSARYMTAHDHTPFSEDDLSLALQQSQITVTAH</sequence>
<dbReference type="EMBL" id="MU005984">
    <property type="protein sequence ID" value="KAF2860193.1"/>
    <property type="molecule type" value="Genomic_DNA"/>
</dbReference>
<proteinExistence type="predicted"/>
<reference evidence="2" key="1">
    <citation type="journal article" date="2020" name="Stud. Mycol.">
        <title>101 Dothideomycetes genomes: a test case for predicting lifestyles and emergence of pathogens.</title>
        <authorList>
            <person name="Haridas S."/>
            <person name="Albert R."/>
            <person name="Binder M."/>
            <person name="Bloem J."/>
            <person name="Labutti K."/>
            <person name="Salamov A."/>
            <person name="Andreopoulos B."/>
            <person name="Baker S."/>
            <person name="Barry K."/>
            <person name="Bills G."/>
            <person name="Bluhm B."/>
            <person name="Cannon C."/>
            <person name="Castanera R."/>
            <person name="Culley D."/>
            <person name="Daum C."/>
            <person name="Ezra D."/>
            <person name="Gonzalez J."/>
            <person name="Henrissat B."/>
            <person name="Kuo A."/>
            <person name="Liang C."/>
            <person name="Lipzen A."/>
            <person name="Lutzoni F."/>
            <person name="Magnuson J."/>
            <person name="Mondo S."/>
            <person name="Nolan M."/>
            <person name="Ohm R."/>
            <person name="Pangilinan J."/>
            <person name="Park H.-J."/>
            <person name="Ramirez L."/>
            <person name="Alfaro M."/>
            <person name="Sun H."/>
            <person name="Tritt A."/>
            <person name="Yoshinaga Y."/>
            <person name="Zwiers L.-H."/>
            <person name="Turgeon B."/>
            <person name="Goodwin S."/>
            <person name="Spatafora J."/>
            <person name="Crous P."/>
            <person name="Grigoriev I."/>
        </authorList>
    </citation>
    <scope>NUCLEOTIDE SEQUENCE</scope>
    <source>
        <strain evidence="2">CBS 480.64</strain>
    </source>
</reference>
<dbReference type="OrthoDB" id="5408144at2759"/>
<protein>
    <submittedName>
        <fullName evidence="2">Uncharacterized protein</fullName>
    </submittedName>
</protein>
<keyword evidence="3" id="KW-1185">Reference proteome</keyword>
<evidence type="ECO:0000313" key="3">
    <source>
        <dbReference type="Proteomes" id="UP000799421"/>
    </source>
</evidence>
<evidence type="ECO:0000313" key="2">
    <source>
        <dbReference type="EMBL" id="KAF2860193.1"/>
    </source>
</evidence>
<feature type="region of interest" description="Disordered" evidence="1">
    <location>
        <begin position="1"/>
        <end position="55"/>
    </location>
</feature>